<name>A0A6J6CTQ0_9ZZZZ</name>
<dbReference type="PROSITE" id="PS51068">
    <property type="entry name" value="FPG_CAT"/>
    <property type="match status" value="1"/>
</dbReference>
<evidence type="ECO:0000256" key="1">
    <source>
        <dbReference type="ARBA" id="ARBA00001668"/>
    </source>
</evidence>
<dbReference type="InterPro" id="IPR015886">
    <property type="entry name" value="H2TH_FPG"/>
</dbReference>
<protein>
    <submittedName>
        <fullName evidence="18">Unannotated protein</fullName>
    </submittedName>
</protein>
<feature type="domain" description="FPG-type" evidence="16">
    <location>
        <begin position="254"/>
        <end position="289"/>
    </location>
</feature>
<evidence type="ECO:0000256" key="9">
    <source>
        <dbReference type="ARBA" id="ARBA00022833"/>
    </source>
</evidence>
<dbReference type="Pfam" id="PF01149">
    <property type="entry name" value="Fapy_DNA_glyco"/>
    <property type="match status" value="1"/>
</dbReference>
<dbReference type="SMART" id="SM01232">
    <property type="entry name" value="H2TH"/>
    <property type="match status" value="1"/>
</dbReference>
<gene>
    <name evidence="18" type="ORF">UFOPK1572_00425</name>
</gene>
<keyword evidence="7" id="KW-0863">Zinc-finger</keyword>
<dbReference type="Gene3D" id="3.20.190.10">
    <property type="entry name" value="MutM-like, N-terminal"/>
    <property type="match status" value="1"/>
</dbReference>
<comment type="subunit">
    <text evidence="4">Monomer.</text>
</comment>
<comment type="catalytic activity">
    <reaction evidence="1">
        <text>Hydrolysis of DNA containing ring-opened 7-methylguanine residues, releasing 2,6-diamino-4-hydroxy-5-(N-methyl)formamidopyrimidine.</text>
        <dbReference type="EC" id="3.2.2.23"/>
    </reaction>
</comment>
<dbReference type="AlphaFoldDB" id="A0A6J6CTQ0"/>
<dbReference type="InterPro" id="IPR012319">
    <property type="entry name" value="FPG_cat"/>
</dbReference>
<evidence type="ECO:0000256" key="6">
    <source>
        <dbReference type="ARBA" id="ARBA00022763"/>
    </source>
</evidence>
<dbReference type="GO" id="GO:0140078">
    <property type="term" value="F:class I DNA-(apurinic or apyrimidinic site) endonuclease activity"/>
    <property type="evidence" value="ECO:0007669"/>
    <property type="project" value="UniProtKB-EC"/>
</dbReference>
<dbReference type="InterPro" id="IPR010979">
    <property type="entry name" value="Ribosomal_uS13-like_H2TH"/>
</dbReference>
<dbReference type="SMART" id="SM00898">
    <property type="entry name" value="Fapy_DNA_glyco"/>
    <property type="match status" value="1"/>
</dbReference>
<dbReference type="PANTHER" id="PTHR22993">
    <property type="entry name" value="FORMAMIDOPYRIMIDINE-DNA GLYCOSYLASE"/>
    <property type="match status" value="1"/>
</dbReference>
<evidence type="ECO:0000256" key="12">
    <source>
        <dbReference type="ARBA" id="ARBA00023239"/>
    </source>
</evidence>
<evidence type="ECO:0000259" key="16">
    <source>
        <dbReference type="PROSITE" id="PS51066"/>
    </source>
</evidence>
<evidence type="ECO:0000256" key="14">
    <source>
        <dbReference type="ARBA" id="ARBA00023295"/>
    </source>
</evidence>
<evidence type="ECO:0000256" key="2">
    <source>
        <dbReference type="ARBA" id="ARBA00001947"/>
    </source>
</evidence>
<dbReference type="SUPFAM" id="SSF81624">
    <property type="entry name" value="N-terminal domain of MutM-like DNA repair proteins"/>
    <property type="match status" value="1"/>
</dbReference>
<evidence type="ECO:0000256" key="10">
    <source>
        <dbReference type="ARBA" id="ARBA00023125"/>
    </source>
</evidence>
<organism evidence="18">
    <name type="scientific">freshwater metagenome</name>
    <dbReference type="NCBI Taxonomy" id="449393"/>
    <lineage>
        <taxon>unclassified sequences</taxon>
        <taxon>metagenomes</taxon>
        <taxon>ecological metagenomes</taxon>
    </lineage>
</organism>
<dbReference type="Pfam" id="PF06831">
    <property type="entry name" value="H2TH"/>
    <property type="match status" value="1"/>
</dbReference>
<evidence type="ECO:0000256" key="13">
    <source>
        <dbReference type="ARBA" id="ARBA00023268"/>
    </source>
</evidence>
<keyword evidence="5" id="KW-0479">Metal-binding</keyword>
<dbReference type="Pfam" id="PF06827">
    <property type="entry name" value="zf-FPG_IleRS"/>
    <property type="match status" value="1"/>
</dbReference>
<feature type="domain" description="Formamidopyrimidine-DNA glycosylase catalytic" evidence="17">
    <location>
        <begin position="9"/>
        <end position="126"/>
    </location>
</feature>
<keyword evidence="14" id="KW-0326">Glycosidase</keyword>
<evidence type="ECO:0000256" key="4">
    <source>
        <dbReference type="ARBA" id="ARBA00011245"/>
    </source>
</evidence>
<sequence>MKRYRNTMPELPEVETVRRGIEDRVVGRKILHVEVGRERSVRRVGREAVIHGLLGSTFVDARRRGKYLLSSLDSGDAVMIHLRMSGRVLVEPQGTTRPPHTHVVLQLASRNGINEEMWFVDPRTFGEVVVYDPMHEHEVLPELTRLGPDPICDEFNGDVLRRQLHGRRGAIKSLLLNQQIVAGVGNIYADEVLHRCALRWNRTADSLNKKKVDQVAATIVDILRAAIEAGGSTLDDTQYVDIEGNTGSFQDFHRVYGREGQMCLTCGKSAIRKVMVAGRSSSYCPRCQR</sequence>
<dbReference type="EMBL" id="CAEZTC010000037">
    <property type="protein sequence ID" value="CAB4554832.1"/>
    <property type="molecule type" value="Genomic_DNA"/>
</dbReference>
<proteinExistence type="inferred from homology"/>
<dbReference type="FunFam" id="1.10.8.50:FF:000003">
    <property type="entry name" value="Formamidopyrimidine-DNA glycosylase"/>
    <property type="match status" value="1"/>
</dbReference>
<evidence type="ECO:0000256" key="5">
    <source>
        <dbReference type="ARBA" id="ARBA00022723"/>
    </source>
</evidence>
<dbReference type="HAMAP" id="MF_00103">
    <property type="entry name" value="Fapy_DNA_glycosyl"/>
    <property type="match status" value="1"/>
</dbReference>
<keyword evidence="8" id="KW-0378">Hydrolase</keyword>
<dbReference type="GO" id="GO:0003684">
    <property type="term" value="F:damaged DNA binding"/>
    <property type="evidence" value="ECO:0007669"/>
    <property type="project" value="InterPro"/>
</dbReference>
<evidence type="ECO:0000256" key="7">
    <source>
        <dbReference type="ARBA" id="ARBA00022771"/>
    </source>
</evidence>
<dbReference type="GO" id="GO:0008270">
    <property type="term" value="F:zinc ion binding"/>
    <property type="evidence" value="ECO:0007669"/>
    <property type="project" value="UniProtKB-KW"/>
</dbReference>
<dbReference type="GO" id="GO:0006284">
    <property type="term" value="P:base-excision repair"/>
    <property type="evidence" value="ECO:0007669"/>
    <property type="project" value="InterPro"/>
</dbReference>
<keyword evidence="11" id="KW-0234">DNA repair</keyword>
<dbReference type="NCBIfam" id="NF002211">
    <property type="entry name" value="PRK01103.1"/>
    <property type="match status" value="1"/>
</dbReference>
<keyword evidence="12" id="KW-0456">Lyase</keyword>
<dbReference type="GO" id="GO:0034039">
    <property type="term" value="F:8-oxo-7,8-dihydroguanine DNA N-glycosylase activity"/>
    <property type="evidence" value="ECO:0007669"/>
    <property type="project" value="TreeGrafter"/>
</dbReference>
<keyword evidence="6" id="KW-0227">DNA damage</keyword>
<dbReference type="InterPro" id="IPR020629">
    <property type="entry name" value="FPG_Glyclase"/>
</dbReference>
<evidence type="ECO:0000259" key="17">
    <source>
        <dbReference type="PROSITE" id="PS51068"/>
    </source>
</evidence>
<evidence type="ECO:0000313" key="18">
    <source>
        <dbReference type="EMBL" id="CAB4554832.1"/>
    </source>
</evidence>
<dbReference type="SUPFAM" id="SSF57716">
    <property type="entry name" value="Glucocorticoid receptor-like (DNA-binding domain)"/>
    <property type="match status" value="1"/>
</dbReference>
<comment type="catalytic activity">
    <reaction evidence="15">
        <text>2'-deoxyribonucleotide-(2'-deoxyribose 5'-phosphate)-2'-deoxyribonucleotide-DNA = a 3'-end 2'-deoxyribonucleotide-(2,3-dehydro-2,3-deoxyribose 5'-phosphate)-DNA + a 5'-end 5'-phospho-2'-deoxyribonucleoside-DNA + H(+)</text>
        <dbReference type="Rhea" id="RHEA:66592"/>
        <dbReference type="Rhea" id="RHEA-COMP:13180"/>
        <dbReference type="Rhea" id="RHEA-COMP:16897"/>
        <dbReference type="Rhea" id="RHEA-COMP:17067"/>
        <dbReference type="ChEBI" id="CHEBI:15378"/>
        <dbReference type="ChEBI" id="CHEBI:136412"/>
        <dbReference type="ChEBI" id="CHEBI:157695"/>
        <dbReference type="ChEBI" id="CHEBI:167181"/>
        <dbReference type="EC" id="4.2.99.18"/>
    </reaction>
</comment>
<dbReference type="Gene3D" id="1.10.8.50">
    <property type="match status" value="1"/>
</dbReference>
<keyword evidence="13" id="KW-0511">Multifunctional enzyme</keyword>
<dbReference type="InterPro" id="IPR010663">
    <property type="entry name" value="Znf_FPG/IleRS"/>
</dbReference>
<dbReference type="PROSITE" id="PS51066">
    <property type="entry name" value="ZF_FPG_2"/>
    <property type="match status" value="1"/>
</dbReference>
<dbReference type="SUPFAM" id="SSF46946">
    <property type="entry name" value="S13-like H2TH domain"/>
    <property type="match status" value="1"/>
</dbReference>
<evidence type="ECO:0000256" key="15">
    <source>
        <dbReference type="ARBA" id="ARBA00044632"/>
    </source>
</evidence>
<comment type="similarity">
    <text evidence="3">Belongs to the FPG family.</text>
</comment>
<dbReference type="InterPro" id="IPR000214">
    <property type="entry name" value="Znf_DNA_glyclase/AP_lyase"/>
</dbReference>
<reference evidence="18" key="1">
    <citation type="submission" date="2020-05" db="EMBL/GenBank/DDBJ databases">
        <authorList>
            <person name="Chiriac C."/>
            <person name="Salcher M."/>
            <person name="Ghai R."/>
            <person name="Kavagutti S V."/>
        </authorList>
    </citation>
    <scope>NUCLEOTIDE SEQUENCE</scope>
</reference>
<evidence type="ECO:0000256" key="8">
    <source>
        <dbReference type="ARBA" id="ARBA00022801"/>
    </source>
</evidence>
<evidence type="ECO:0000256" key="3">
    <source>
        <dbReference type="ARBA" id="ARBA00009409"/>
    </source>
</evidence>
<dbReference type="InterPro" id="IPR035937">
    <property type="entry name" value="FPG_N"/>
</dbReference>
<dbReference type="PANTHER" id="PTHR22993:SF9">
    <property type="entry name" value="FORMAMIDOPYRIMIDINE-DNA GLYCOSYLASE"/>
    <property type="match status" value="1"/>
</dbReference>
<keyword evidence="10" id="KW-0238">DNA-binding</keyword>
<comment type="cofactor">
    <cofactor evidence="2">
        <name>Zn(2+)</name>
        <dbReference type="ChEBI" id="CHEBI:29105"/>
    </cofactor>
</comment>
<dbReference type="NCBIfam" id="TIGR00577">
    <property type="entry name" value="fpg"/>
    <property type="match status" value="1"/>
</dbReference>
<evidence type="ECO:0000256" key="11">
    <source>
        <dbReference type="ARBA" id="ARBA00023204"/>
    </source>
</evidence>
<dbReference type="CDD" id="cd08966">
    <property type="entry name" value="EcFpg-like_N"/>
    <property type="match status" value="1"/>
</dbReference>
<keyword evidence="9" id="KW-0862">Zinc</keyword>
<accession>A0A6J6CTQ0</accession>